<dbReference type="AlphaFoldDB" id="D3FUX0"/>
<dbReference type="Proteomes" id="UP000001544">
    <property type="component" value="Chromosome"/>
</dbReference>
<evidence type="ECO:0000313" key="2">
    <source>
        <dbReference type="Proteomes" id="UP000001544"/>
    </source>
</evidence>
<keyword evidence="2" id="KW-1185">Reference proteome</keyword>
<dbReference type="KEGG" id="bpf:BpOF4_01640"/>
<dbReference type="EMBL" id="CP001878">
    <property type="protein sequence ID" value="ADC48396.1"/>
    <property type="molecule type" value="Genomic_DNA"/>
</dbReference>
<accession>D3FUX0</accession>
<name>D3FUX0_ALKPO</name>
<dbReference type="HOGENOM" id="CLU_3402155_0_0_9"/>
<evidence type="ECO:0000313" key="1">
    <source>
        <dbReference type="EMBL" id="ADC48396.1"/>
    </source>
</evidence>
<sequence length="30" mass="3531">MFSPPFLLECAKNQHSSCQYLEQKKEDEPC</sequence>
<organism evidence="1 2">
    <name type="scientific">Alkalihalophilus pseudofirmus (strain ATCC BAA-2126 / JCM 17055 / OF4)</name>
    <name type="common">Bacillus pseudofirmus</name>
    <dbReference type="NCBI Taxonomy" id="398511"/>
    <lineage>
        <taxon>Bacteria</taxon>
        <taxon>Bacillati</taxon>
        <taxon>Bacillota</taxon>
        <taxon>Bacilli</taxon>
        <taxon>Bacillales</taxon>
        <taxon>Bacillaceae</taxon>
        <taxon>Alkalihalophilus</taxon>
    </lineage>
</organism>
<gene>
    <name evidence="1" type="ordered locus">BpOF4_01640</name>
</gene>
<reference evidence="1 2" key="1">
    <citation type="journal article" date="2011" name="Environ. Microbiol.">
        <title>Genome of alkaliphilic Bacillus pseudofirmus OF4 reveals adaptations that support the ability to grow in an external pH range from 7.5 to 11.4.</title>
        <authorList>
            <person name="Janto B."/>
            <person name="Ahmed A."/>
            <person name="Ito M."/>
            <person name="Liu J."/>
            <person name="Hicks D.B."/>
            <person name="Pagni S."/>
            <person name="Fackelmayer O.J."/>
            <person name="Smith T.A."/>
            <person name="Earl J."/>
            <person name="Elbourne L.D."/>
            <person name="Hassan K."/>
            <person name="Paulsen I.T."/>
            <person name="Kolsto A.B."/>
            <person name="Tourasse N.J."/>
            <person name="Ehrlich G.D."/>
            <person name="Boissy R."/>
            <person name="Ivey D.M."/>
            <person name="Li G."/>
            <person name="Xue Y."/>
            <person name="Ma Y."/>
            <person name="Hu F.Z."/>
            <person name="Krulwich T.A."/>
        </authorList>
    </citation>
    <scope>NUCLEOTIDE SEQUENCE [LARGE SCALE GENOMIC DNA]</scope>
    <source>
        <strain evidence="2">ATCC BAA-2126 / JCM 17055 / OF4</strain>
    </source>
</reference>
<protein>
    <submittedName>
        <fullName evidence="1">Uncharacterized protein</fullName>
    </submittedName>
</protein>
<proteinExistence type="predicted"/>